<name>S4NTK0_9NEOP</name>
<evidence type="ECO:0000313" key="1">
    <source>
        <dbReference type="EMBL" id="JAA78893.1"/>
    </source>
</evidence>
<accession>S4NTK0</accession>
<feature type="non-terminal residue" evidence="1">
    <location>
        <position position="79"/>
    </location>
</feature>
<feature type="non-terminal residue" evidence="1">
    <location>
        <position position="1"/>
    </location>
</feature>
<protein>
    <submittedName>
        <fullName evidence="1">Uncharacterized protein</fullName>
    </submittedName>
</protein>
<proteinExistence type="predicted"/>
<reference evidence="1" key="1">
    <citation type="journal article" date="2013" name="BMC Genomics">
        <title>Unscrambling butterfly oogenesis.</title>
        <authorList>
            <person name="Carter J.M."/>
            <person name="Baker S.C."/>
            <person name="Pink R."/>
            <person name="Carter D.R."/>
            <person name="Collins A."/>
            <person name="Tomlin J."/>
            <person name="Gibbs M."/>
            <person name="Breuker C.J."/>
        </authorList>
    </citation>
    <scope>NUCLEOTIDE SEQUENCE</scope>
    <source>
        <tissue evidence="1">Ovary</tissue>
    </source>
</reference>
<sequence>KQRHLVPIRFPNALTRCRSCILSISQLPGHFRKLILFYLTFGKLHNLYVAVSYMGNKVEWSFHMIDHPNGNGRRLSINT</sequence>
<organism evidence="1">
    <name type="scientific">Pararge aegeria</name>
    <name type="common">speckled wood butterfly</name>
    <dbReference type="NCBI Taxonomy" id="116150"/>
    <lineage>
        <taxon>Eukaryota</taxon>
        <taxon>Metazoa</taxon>
        <taxon>Ecdysozoa</taxon>
        <taxon>Arthropoda</taxon>
        <taxon>Hexapoda</taxon>
        <taxon>Insecta</taxon>
        <taxon>Pterygota</taxon>
        <taxon>Neoptera</taxon>
        <taxon>Endopterygota</taxon>
        <taxon>Lepidoptera</taxon>
        <taxon>Glossata</taxon>
        <taxon>Ditrysia</taxon>
        <taxon>Papilionoidea</taxon>
        <taxon>Nymphalidae</taxon>
        <taxon>Satyrinae</taxon>
        <taxon>Satyrini</taxon>
        <taxon>Parargina</taxon>
        <taxon>Pararge</taxon>
    </lineage>
</organism>
<dbReference type="AlphaFoldDB" id="S4NTK0"/>
<dbReference type="EMBL" id="GAIX01013667">
    <property type="protein sequence ID" value="JAA78893.1"/>
    <property type="molecule type" value="Transcribed_RNA"/>
</dbReference>
<reference evidence="1" key="2">
    <citation type="submission" date="2013-05" db="EMBL/GenBank/DDBJ databases">
        <authorList>
            <person name="Carter J.-M."/>
            <person name="Baker S.C."/>
            <person name="Pink R."/>
            <person name="Carter D.R.F."/>
            <person name="Collins A."/>
            <person name="Tomlin J."/>
            <person name="Gibbs M."/>
            <person name="Breuker C.J."/>
        </authorList>
    </citation>
    <scope>NUCLEOTIDE SEQUENCE</scope>
    <source>
        <tissue evidence="1">Ovary</tissue>
    </source>
</reference>